<keyword evidence="2" id="KW-1185">Reference proteome</keyword>
<reference evidence="1" key="1">
    <citation type="submission" date="2023-03" db="EMBL/GenBank/DDBJ databases">
        <title>Massive genome expansion in bonnet fungi (Mycena s.s.) driven by repeated elements and novel gene families across ecological guilds.</title>
        <authorList>
            <consortium name="Lawrence Berkeley National Laboratory"/>
            <person name="Harder C.B."/>
            <person name="Miyauchi S."/>
            <person name="Viragh M."/>
            <person name="Kuo A."/>
            <person name="Thoen E."/>
            <person name="Andreopoulos B."/>
            <person name="Lu D."/>
            <person name="Skrede I."/>
            <person name="Drula E."/>
            <person name="Henrissat B."/>
            <person name="Morin E."/>
            <person name="Kohler A."/>
            <person name="Barry K."/>
            <person name="LaButti K."/>
            <person name="Morin E."/>
            <person name="Salamov A."/>
            <person name="Lipzen A."/>
            <person name="Mereny Z."/>
            <person name="Hegedus B."/>
            <person name="Baldrian P."/>
            <person name="Stursova M."/>
            <person name="Weitz H."/>
            <person name="Taylor A."/>
            <person name="Grigoriev I.V."/>
            <person name="Nagy L.G."/>
            <person name="Martin F."/>
            <person name="Kauserud H."/>
        </authorList>
    </citation>
    <scope>NUCLEOTIDE SEQUENCE</scope>
    <source>
        <strain evidence="1">CBHHK173m</strain>
    </source>
</reference>
<sequence>MEPTATSTSHAPTEIWRLIFRFATDSDTSDHVDYHPFQPSHELHETAHDTERLGTCLALVRVSHHFRAVAAEFLYEDVRIYDADGLASLVAGLVRSAKDGNNFGSYVRRLELPSRGDTYPAQSRSLPFPIHPIRCPLESISLSDILRLCPRLEVLVRPCMRLDAQCIAFWASLVQTPIERYATRLLRLEWYEGDLDARFYGTHHSSRLRELVAHSPNLRYLFLSSDRPNPLADLSLPLSLHTLRLSRSCFHVQNARRLMPRLSLKSDVQNVPNFRNLVLHTTLPPPLLDFLATSGRSLRVLELAFAPQMSLSSAQMQRLLSRCPQLAELAYYVGAPEISPLAAAQCPSLTRIRLKVAPSEWSPSRPVLRGQAEVLDGPAFPALREVVLHDAARWLVRREAGRDLVRRMLRRGCAVRYEDGEAVMLPT</sequence>
<protein>
    <recommendedName>
        <fullName evidence="3">F-box domain-containing protein</fullName>
    </recommendedName>
</protein>
<organism evidence="1 2">
    <name type="scientific">Mycena belliarum</name>
    <dbReference type="NCBI Taxonomy" id="1033014"/>
    <lineage>
        <taxon>Eukaryota</taxon>
        <taxon>Fungi</taxon>
        <taxon>Dikarya</taxon>
        <taxon>Basidiomycota</taxon>
        <taxon>Agaricomycotina</taxon>
        <taxon>Agaricomycetes</taxon>
        <taxon>Agaricomycetidae</taxon>
        <taxon>Agaricales</taxon>
        <taxon>Marasmiineae</taxon>
        <taxon>Mycenaceae</taxon>
        <taxon>Mycena</taxon>
    </lineage>
</organism>
<dbReference type="AlphaFoldDB" id="A0AAD6TVV2"/>
<evidence type="ECO:0000313" key="1">
    <source>
        <dbReference type="EMBL" id="KAJ7081166.1"/>
    </source>
</evidence>
<proteinExistence type="predicted"/>
<dbReference type="InterPro" id="IPR032675">
    <property type="entry name" value="LRR_dom_sf"/>
</dbReference>
<accession>A0AAD6TVV2</accession>
<dbReference type="EMBL" id="JARJCN010000051">
    <property type="protein sequence ID" value="KAJ7081166.1"/>
    <property type="molecule type" value="Genomic_DNA"/>
</dbReference>
<gene>
    <name evidence="1" type="ORF">B0H15DRAFT_786671</name>
</gene>
<dbReference type="SUPFAM" id="SSF52047">
    <property type="entry name" value="RNI-like"/>
    <property type="match status" value="1"/>
</dbReference>
<dbReference type="Proteomes" id="UP001222325">
    <property type="component" value="Unassembled WGS sequence"/>
</dbReference>
<name>A0AAD6TVV2_9AGAR</name>
<evidence type="ECO:0000313" key="2">
    <source>
        <dbReference type="Proteomes" id="UP001222325"/>
    </source>
</evidence>
<dbReference type="Gene3D" id="3.80.10.10">
    <property type="entry name" value="Ribonuclease Inhibitor"/>
    <property type="match status" value="1"/>
</dbReference>
<comment type="caution">
    <text evidence="1">The sequence shown here is derived from an EMBL/GenBank/DDBJ whole genome shotgun (WGS) entry which is preliminary data.</text>
</comment>
<evidence type="ECO:0008006" key="3">
    <source>
        <dbReference type="Google" id="ProtNLM"/>
    </source>
</evidence>